<dbReference type="Proteomes" id="UP000630923">
    <property type="component" value="Unassembled WGS sequence"/>
</dbReference>
<name>A0A919ALD1_9PROT</name>
<proteinExistence type="predicted"/>
<protein>
    <submittedName>
        <fullName evidence="1">Uncharacterized protein</fullName>
    </submittedName>
</protein>
<keyword evidence="2" id="KW-1185">Reference proteome</keyword>
<dbReference type="RefSeq" id="WP_191249918.1">
    <property type="nucleotide sequence ID" value="NZ_BNCI01000001.1"/>
</dbReference>
<accession>A0A919ALD1</accession>
<evidence type="ECO:0000313" key="1">
    <source>
        <dbReference type="EMBL" id="GHF13474.1"/>
    </source>
</evidence>
<evidence type="ECO:0000313" key="2">
    <source>
        <dbReference type="Proteomes" id="UP000630923"/>
    </source>
</evidence>
<dbReference type="EMBL" id="BNCI01000001">
    <property type="protein sequence ID" value="GHF13474.1"/>
    <property type="molecule type" value="Genomic_DNA"/>
</dbReference>
<reference evidence="1" key="1">
    <citation type="journal article" date="2014" name="Int. J. Syst. Evol. Microbiol.">
        <title>Complete genome sequence of Corynebacterium casei LMG S-19264T (=DSM 44701T), isolated from a smear-ripened cheese.</title>
        <authorList>
            <consortium name="US DOE Joint Genome Institute (JGI-PGF)"/>
            <person name="Walter F."/>
            <person name="Albersmeier A."/>
            <person name="Kalinowski J."/>
            <person name="Ruckert C."/>
        </authorList>
    </citation>
    <scope>NUCLEOTIDE SEQUENCE</scope>
    <source>
        <strain evidence="1">KCTC 42590</strain>
    </source>
</reference>
<reference evidence="1" key="2">
    <citation type="submission" date="2020-09" db="EMBL/GenBank/DDBJ databases">
        <authorList>
            <person name="Sun Q."/>
            <person name="Kim S."/>
        </authorList>
    </citation>
    <scope>NUCLEOTIDE SEQUENCE</scope>
    <source>
        <strain evidence="1">KCTC 42590</strain>
    </source>
</reference>
<organism evidence="1 2">
    <name type="scientific">Kordiimonas sediminis</name>
    <dbReference type="NCBI Taxonomy" id="1735581"/>
    <lineage>
        <taxon>Bacteria</taxon>
        <taxon>Pseudomonadati</taxon>
        <taxon>Pseudomonadota</taxon>
        <taxon>Alphaproteobacteria</taxon>
        <taxon>Kordiimonadales</taxon>
        <taxon>Kordiimonadaceae</taxon>
        <taxon>Kordiimonas</taxon>
    </lineage>
</organism>
<gene>
    <name evidence="1" type="ORF">GCM10017044_04390</name>
</gene>
<comment type="caution">
    <text evidence="1">The sequence shown here is derived from an EMBL/GenBank/DDBJ whole genome shotgun (WGS) entry which is preliminary data.</text>
</comment>
<dbReference type="AlphaFoldDB" id="A0A919ALD1"/>
<sequence>MVSVWPDAKPNTYGDRALSIKALTGSIMSGSAPIDSVLIDSALAGTADCSIASNAPEV</sequence>